<dbReference type="Gene3D" id="1.20.1740.10">
    <property type="entry name" value="Amino acid/polyamine transporter I"/>
    <property type="match status" value="1"/>
</dbReference>
<evidence type="ECO:0000313" key="8">
    <source>
        <dbReference type="Proteomes" id="UP000724874"/>
    </source>
</evidence>
<dbReference type="PIRSF" id="PIRSF006060">
    <property type="entry name" value="AA_transporter"/>
    <property type="match status" value="1"/>
</dbReference>
<organism evidence="7 8">
    <name type="scientific">Gymnopilus junonius</name>
    <name type="common">Spectacular rustgill mushroom</name>
    <name type="synonym">Gymnopilus spectabilis subsp. junonius</name>
    <dbReference type="NCBI Taxonomy" id="109634"/>
    <lineage>
        <taxon>Eukaryota</taxon>
        <taxon>Fungi</taxon>
        <taxon>Dikarya</taxon>
        <taxon>Basidiomycota</taxon>
        <taxon>Agaricomycotina</taxon>
        <taxon>Agaricomycetes</taxon>
        <taxon>Agaricomycetidae</taxon>
        <taxon>Agaricales</taxon>
        <taxon>Agaricineae</taxon>
        <taxon>Hymenogastraceae</taxon>
        <taxon>Gymnopilus</taxon>
    </lineage>
</organism>
<evidence type="ECO:0000313" key="7">
    <source>
        <dbReference type="EMBL" id="KAF8909728.1"/>
    </source>
</evidence>
<evidence type="ECO:0000256" key="4">
    <source>
        <dbReference type="ARBA" id="ARBA00022989"/>
    </source>
</evidence>
<dbReference type="GO" id="GO:0022857">
    <property type="term" value="F:transmembrane transporter activity"/>
    <property type="evidence" value="ECO:0007669"/>
    <property type="project" value="InterPro"/>
</dbReference>
<feature type="transmembrane region" description="Helical" evidence="6">
    <location>
        <begin position="133"/>
        <end position="161"/>
    </location>
</feature>
<name>A0A9P5TSN0_GYMJU</name>
<sequence length="537" mass="58715">MANARTTKDMWGSRNGQDTFVQELPGDKSLVDDNYESNKRLLELGYHVEFRREMSFFGVLGMSFCAIGILTGMSSAFQTGLFSGGPLGLFWGWNICSLFMLFIALSLAEICSAYPTMGGLYFWVCKMKPDMPALGFCTGWIYTIAMVLTGTSGNLSVALYIASLIEIGQQITLSRVEITAIAWGINLISGLLNTIGTKAIGRMSSFNVWWTVGGTFVLVITLLVKAPEKNSAAFVFTDYENFTGWTSEGFVVLLGFLQAVYTLEGCETAAQVAEEARRAEFLAPVAVVGSIVGSWIIGLAYMLALLFSVQSIARVQATSYAIPIAQLYFDAVGKRLSLMCIVVIGLAQFMAAATAFTASSRLFYALARDNALPFKRQFMFLNRFQAPFLGVWLSVFIGCVISCAYIGSIIAFNAILSSAAISVMLGYLQPIVIRVFWPSAMKERGPFHLGKWSHAINIASFAFTVFICVLFILPTAHPVNQSNMNYAIVSVGGIFLIVGFTWLLWGRHRFSGPVHTNPDFAAKHEAPPSQIEKASTA</sequence>
<dbReference type="PANTHER" id="PTHR45649:SF26">
    <property type="entry name" value="OS04G0435100 PROTEIN"/>
    <property type="match status" value="1"/>
</dbReference>
<evidence type="ECO:0000256" key="3">
    <source>
        <dbReference type="ARBA" id="ARBA00022692"/>
    </source>
</evidence>
<dbReference type="PANTHER" id="PTHR45649">
    <property type="entry name" value="AMINO-ACID PERMEASE BAT1"/>
    <property type="match status" value="1"/>
</dbReference>
<comment type="subcellular location">
    <subcellularLocation>
        <location evidence="1">Membrane</location>
        <topology evidence="1">Multi-pass membrane protein</topology>
    </subcellularLocation>
</comment>
<keyword evidence="8" id="KW-1185">Reference proteome</keyword>
<feature type="transmembrane region" description="Helical" evidence="6">
    <location>
        <begin position="173"/>
        <end position="194"/>
    </location>
</feature>
<dbReference type="Proteomes" id="UP000724874">
    <property type="component" value="Unassembled WGS sequence"/>
</dbReference>
<dbReference type="GO" id="GO:0006865">
    <property type="term" value="P:amino acid transport"/>
    <property type="evidence" value="ECO:0007669"/>
    <property type="project" value="InterPro"/>
</dbReference>
<protein>
    <submittedName>
        <fullName evidence="7">Amino acid transporter</fullName>
    </submittedName>
</protein>
<dbReference type="AlphaFoldDB" id="A0A9P5TSN0"/>
<dbReference type="GO" id="GO:0016020">
    <property type="term" value="C:membrane"/>
    <property type="evidence" value="ECO:0007669"/>
    <property type="project" value="UniProtKB-SubCell"/>
</dbReference>
<evidence type="ECO:0000256" key="5">
    <source>
        <dbReference type="ARBA" id="ARBA00023136"/>
    </source>
</evidence>
<dbReference type="InterPro" id="IPR002293">
    <property type="entry name" value="AA/rel_permease1"/>
</dbReference>
<feature type="transmembrane region" description="Helical" evidence="6">
    <location>
        <begin position="388"/>
        <end position="412"/>
    </location>
</feature>
<proteinExistence type="predicted"/>
<feature type="transmembrane region" description="Helical" evidence="6">
    <location>
        <begin position="449"/>
        <end position="473"/>
    </location>
</feature>
<feature type="transmembrane region" description="Helical" evidence="6">
    <location>
        <begin position="89"/>
        <end position="112"/>
    </location>
</feature>
<accession>A0A9P5TSN0</accession>
<evidence type="ECO:0000256" key="1">
    <source>
        <dbReference type="ARBA" id="ARBA00004141"/>
    </source>
</evidence>
<keyword evidence="2" id="KW-0813">Transport</keyword>
<dbReference type="InterPro" id="IPR004840">
    <property type="entry name" value="Amino_acid_permease_CS"/>
</dbReference>
<feature type="transmembrane region" description="Helical" evidence="6">
    <location>
        <begin position="336"/>
        <end position="367"/>
    </location>
</feature>
<dbReference type="Pfam" id="PF13520">
    <property type="entry name" value="AA_permease_2"/>
    <property type="match status" value="1"/>
</dbReference>
<feature type="transmembrane region" description="Helical" evidence="6">
    <location>
        <begin position="281"/>
        <end position="304"/>
    </location>
</feature>
<gene>
    <name evidence="7" type="ORF">CPB84DRAFT_1765315</name>
</gene>
<evidence type="ECO:0000256" key="2">
    <source>
        <dbReference type="ARBA" id="ARBA00022448"/>
    </source>
</evidence>
<feature type="transmembrane region" description="Helical" evidence="6">
    <location>
        <begin position="485"/>
        <end position="505"/>
    </location>
</feature>
<evidence type="ECO:0000256" key="6">
    <source>
        <dbReference type="SAM" id="Phobius"/>
    </source>
</evidence>
<dbReference type="OrthoDB" id="10054429at2759"/>
<keyword evidence="3 6" id="KW-0812">Transmembrane</keyword>
<dbReference type="EMBL" id="JADNYJ010000008">
    <property type="protein sequence ID" value="KAF8909728.1"/>
    <property type="molecule type" value="Genomic_DNA"/>
</dbReference>
<keyword evidence="4 6" id="KW-1133">Transmembrane helix</keyword>
<reference evidence="7" key="1">
    <citation type="submission" date="2020-11" db="EMBL/GenBank/DDBJ databases">
        <authorList>
            <consortium name="DOE Joint Genome Institute"/>
            <person name="Ahrendt S."/>
            <person name="Riley R."/>
            <person name="Andreopoulos W."/>
            <person name="LaButti K."/>
            <person name="Pangilinan J."/>
            <person name="Ruiz-duenas F.J."/>
            <person name="Barrasa J.M."/>
            <person name="Sanchez-Garcia M."/>
            <person name="Camarero S."/>
            <person name="Miyauchi S."/>
            <person name="Serrano A."/>
            <person name="Linde D."/>
            <person name="Babiker R."/>
            <person name="Drula E."/>
            <person name="Ayuso-Fernandez I."/>
            <person name="Pacheco R."/>
            <person name="Padilla G."/>
            <person name="Ferreira P."/>
            <person name="Barriuso J."/>
            <person name="Kellner H."/>
            <person name="Castanera R."/>
            <person name="Alfaro M."/>
            <person name="Ramirez L."/>
            <person name="Pisabarro A.G."/>
            <person name="Kuo A."/>
            <person name="Tritt A."/>
            <person name="Lipzen A."/>
            <person name="He G."/>
            <person name="Yan M."/>
            <person name="Ng V."/>
            <person name="Cullen D."/>
            <person name="Martin F."/>
            <person name="Rosso M.-N."/>
            <person name="Henrissat B."/>
            <person name="Hibbett D."/>
            <person name="Martinez A.T."/>
            <person name="Grigoriev I.V."/>
        </authorList>
    </citation>
    <scope>NUCLEOTIDE SEQUENCE</scope>
    <source>
        <strain evidence="7">AH 44721</strain>
    </source>
</reference>
<feature type="transmembrane region" description="Helical" evidence="6">
    <location>
        <begin position="418"/>
        <end position="437"/>
    </location>
</feature>
<feature type="transmembrane region" description="Helical" evidence="6">
    <location>
        <begin position="206"/>
        <end position="224"/>
    </location>
</feature>
<comment type="caution">
    <text evidence="7">The sequence shown here is derived from an EMBL/GenBank/DDBJ whole genome shotgun (WGS) entry which is preliminary data.</text>
</comment>
<keyword evidence="5 6" id="KW-0472">Membrane</keyword>
<feature type="transmembrane region" description="Helical" evidence="6">
    <location>
        <begin position="56"/>
        <end position="77"/>
    </location>
</feature>
<dbReference type="PROSITE" id="PS00218">
    <property type="entry name" value="AMINO_ACID_PERMEASE_1"/>
    <property type="match status" value="1"/>
</dbReference>